<comment type="caution">
    <text evidence="5">The sequence shown here is derived from an EMBL/GenBank/DDBJ whole genome shotgun (WGS) entry which is preliminary data.</text>
</comment>
<dbReference type="InterPro" id="IPR003313">
    <property type="entry name" value="AraC-bd"/>
</dbReference>
<dbReference type="Gene3D" id="1.10.10.60">
    <property type="entry name" value="Homeodomain-like"/>
    <property type="match status" value="1"/>
</dbReference>
<dbReference type="SMART" id="SM00342">
    <property type="entry name" value="HTH_ARAC"/>
    <property type="match status" value="1"/>
</dbReference>
<dbReference type="EMBL" id="JADINF010000043">
    <property type="protein sequence ID" value="MBO8423732.1"/>
    <property type="molecule type" value="Genomic_DNA"/>
</dbReference>
<keyword evidence="1" id="KW-0805">Transcription regulation</keyword>
<dbReference type="SUPFAM" id="SSF51215">
    <property type="entry name" value="Regulatory protein AraC"/>
    <property type="match status" value="1"/>
</dbReference>
<dbReference type="PANTHER" id="PTHR43280">
    <property type="entry name" value="ARAC-FAMILY TRANSCRIPTIONAL REGULATOR"/>
    <property type="match status" value="1"/>
</dbReference>
<dbReference type="Proteomes" id="UP000727857">
    <property type="component" value="Unassembled WGS sequence"/>
</dbReference>
<dbReference type="Pfam" id="PF02311">
    <property type="entry name" value="AraC_binding"/>
    <property type="match status" value="1"/>
</dbReference>
<reference evidence="5" key="2">
    <citation type="journal article" date="2021" name="PeerJ">
        <title>Extensive microbial diversity within the chicken gut microbiome revealed by metagenomics and culture.</title>
        <authorList>
            <person name="Gilroy R."/>
            <person name="Ravi A."/>
            <person name="Getino M."/>
            <person name="Pursley I."/>
            <person name="Horton D.L."/>
            <person name="Alikhan N.F."/>
            <person name="Baker D."/>
            <person name="Gharbi K."/>
            <person name="Hall N."/>
            <person name="Watson M."/>
            <person name="Adriaenssens E.M."/>
            <person name="Foster-Nyarko E."/>
            <person name="Jarju S."/>
            <person name="Secka A."/>
            <person name="Antonio M."/>
            <person name="Oren A."/>
            <person name="Chaudhuri R.R."/>
            <person name="La Ragione R."/>
            <person name="Hildebrand F."/>
            <person name="Pallen M.J."/>
        </authorList>
    </citation>
    <scope>NUCLEOTIDE SEQUENCE</scope>
    <source>
        <strain evidence="5">517</strain>
    </source>
</reference>
<organism evidence="5 6">
    <name type="scientific">Candidatus Stercoripulliclostridium pullicola</name>
    <dbReference type="NCBI Taxonomy" id="2840953"/>
    <lineage>
        <taxon>Bacteria</taxon>
        <taxon>Bacillati</taxon>
        <taxon>Bacillota</taxon>
        <taxon>Clostridia</taxon>
        <taxon>Eubacteriales</taxon>
        <taxon>Candidatus Stercoripulliclostridium</taxon>
    </lineage>
</organism>
<evidence type="ECO:0000313" key="6">
    <source>
        <dbReference type="Proteomes" id="UP000727857"/>
    </source>
</evidence>
<evidence type="ECO:0000259" key="4">
    <source>
        <dbReference type="PROSITE" id="PS01124"/>
    </source>
</evidence>
<dbReference type="InterPro" id="IPR009057">
    <property type="entry name" value="Homeodomain-like_sf"/>
</dbReference>
<evidence type="ECO:0000313" key="5">
    <source>
        <dbReference type="EMBL" id="MBO8423732.1"/>
    </source>
</evidence>
<feature type="domain" description="HTH araC/xylS-type" evidence="4">
    <location>
        <begin position="224"/>
        <end position="321"/>
    </location>
</feature>
<dbReference type="PROSITE" id="PS01124">
    <property type="entry name" value="HTH_ARAC_FAMILY_2"/>
    <property type="match status" value="1"/>
</dbReference>
<dbReference type="GO" id="GO:0043565">
    <property type="term" value="F:sequence-specific DNA binding"/>
    <property type="evidence" value="ECO:0007669"/>
    <property type="project" value="InterPro"/>
</dbReference>
<gene>
    <name evidence="5" type="ORF">IAB16_01730</name>
</gene>
<dbReference type="Gene3D" id="2.60.120.10">
    <property type="entry name" value="Jelly Rolls"/>
    <property type="match status" value="1"/>
</dbReference>
<dbReference type="InterPro" id="IPR014710">
    <property type="entry name" value="RmlC-like_jellyroll"/>
</dbReference>
<dbReference type="InterPro" id="IPR037923">
    <property type="entry name" value="HTH-like"/>
</dbReference>
<accession>A0A940ID20</accession>
<proteinExistence type="predicted"/>
<protein>
    <submittedName>
        <fullName evidence="5">Helix-turn-helix transcriptional regulator</fullName>
    </submittedName>
</protein>
<dbReference type="GO" id="GO:0003700">
    <property type="term" value="F:DNA-binding transcription factor activity"/>
    <property type="evidence" value="ECO:0007669"/>
    <property type="project" value="InterPro"/>
</dbReference>
<name>A0A940ID20_9FIRM</name>
<keyword evidence="2" id="KW-0238">DNA-binding</keyword>
<sequence length="325" mass="37047">MRVRLDKILKAHEADDADYFRSEYGIRERIKQEFLNSEEILDALDDEDFRRTVFDYSVCEPSEWRVTPVRTSQRFYTKKHTSSQRPYYHGHDFYEFVYVYKGSCALYLPGETSARRIGKGEAFLASPDSVHAIGRARAGDVTVKAVIPRRYSYVLGDLQTNEKGHRFFEVNAEAENYIYKAVEECFAGRKLSERAALKFLDLAFIEISRGEDASEEREKNAITDLLGLYLEKNLTEATLKGFAAYAGYSAGYAGRTILGLTGSTFTQLAEAKKFEEAKRMLRETRLSVEEIASSLGYKNASGVYKLFARELGTTPGRYREGETKK</sequence>
<dbReference type="Pfam" id="PF12833">
    <property type="entry name" value="HTH_18"/>
    <property type="match status" value="1"/>
</dbReference>
<evidence type="ECO:0000256" key="2">
    <source>
        <dbReference type="ARBA" id="ARBA00023125"/>
    </source>
</evidence>
<dbReference type="SUPFAM" id="SSF46689">
    <property type="entry name" value="Homeodomain-like"/>
    <property type="match status" value="1"/>
</dbReference>
<keyword evidence="3" id="KW-0804">Transcription</keyword>
<evidence type="ECO:0000256" key="1">
    <source>
        <dbReference type="ARBA" id="ARBA00023015"/>
    </source>
</evidence>
<evidence type="ECO:0000256" key="3">
    <source>
        <dbReference type="ARBA" id="ARBA00023163"/>
    </source>
</evidence>
<reference evidence="5" key="1">
    <citation type="submission" date="2020-10" db="EMBL/GenBank/DDBJ databases">
        <authorList>
            <person name="Gilroy R."/>
        </authorList>
    </citation>
    <scope>NUCLEOTIDE SEQUENCE</scope>
    <source>
        <strain evidence="5">517</strain>
    </source>
</reference>
<dbReference type="PANTHER" id="PTHR43280:SF28">
    <property type="entry name" value="HTH-TYPE TRANSCRIPTIONAL ACTIVATOR RHAS"/>
    <property type="match status" value="1"/>
</dbReference>
<dbReference type="InterPro" id="IPR018060">
    <property type="entry name" value="HTH_AraC"/>
</dbReference>
<dbReference type="AlphaFoldDB" id="A0A940ID20"/>